<keyword evidence="2" id="KW-1185">Reference proteome</keyword>
<dbReference type="AlphaFoldDB" id="A0A8X6Y0P1"/>
<name>A0A8X6Y0P1_9ARAC</name>
<reference evidence="1" key="1">
    <citation type="submission" date="2020-08" db="EMBL/GenBank/DDBJ databases">
        <title>Multicomponent nature underlies the extraordinary mechanical properties of spider dragline silk.</title>
        <authorList>
            <person name="Kono N."/>
            <person name="Nakamura H."/>
            <person name="Mori M."/>
            <person name="Yoshida Y."/>
            <person name="Ohtoshi R."/>
            <person name="Malay A.D."/>
            <person name="Moran D.A.P."/>
            <person name="Tomita M."/>
            <person name="Numata K."/>
            <person name="Arakawa K."/>
        </authorList>
    </citation>
    <scope>NUCLEOTIDE SEQUENCE</scope>
</reference>
<accession>A0A8X6Y0P1</accession>
<dbReference type="Proteomes" id="UP000886998">
    <property type="component" value="Unassembled WGS sequence"/>
</dbReference>
<proteinExistence type="predicted"/>
<comment type="caution">
    <text evidence="1">The sequence shown here is derived from an EMBL/GenBank/DDBJ whole genome shotgun (WGS) entry which is preliminary data.</text>
</comment>
<sequence length="102" mass="11629">MVSGAVRLRVCQAYCFGEMERNFSHRNRVPASIPAMLEFRGTELTSIRRKHTCALIETSSASVIKIQPFCPPSSQEMIPDTTSTIRSRSVKQWNGIRWLPQF</sequence>
<organism evidence="1 2">
    <name type="scientific">Trichonephila inaurata madagascariensis</name>
    <dbReference type="NCBI Taxonomy" id="2747483"/>
    <lineage>
        <taxon>Eukaryota</taxon>
        <taxon>Metazoa</taxon>
        <taxon>Ecdysozoa</taxon>
        <taxon>Arthropoda</taxon>
        <taxon>Chelicerata</taxon>
        <taxon>Arachnida</taxon>
        <taxon>Araneae</taxon>
        <taxon>Araneomorphae</taxon>
        <taxon>Entelegynae</taxon>
        <taxon>Araneoidea</taxon>
        <taxon>Nephilidae</taxon>
        <taxon>Trichonephila</taxon>
        <taxon>Trichonephila inaurata</taxon>
    </lineage>
</organism>
<dbReference type="EMBL" id="BMAV01014423">
    <property type="protein sequence ID" value="GFY62799.1"/>
    <property type="molecule type" value="Genomic_DNA"/>
</dbReference>
<gene>
    <name evidence="1" type="ORF">TNIN_175031</name>
</gene>
<evidence type="ECO:0000313" key="1">
    <source>
        <dbReference type="EMBL" id="GFY62799.1"/>
    </source>
</evidence>
<protein>
    <submittedName>
        <fullName evidence="1">Uncharacterized protein</fullName>
    </submittedName>
</protein>
<evidence type="ECO:0000313" key="2">
    <source>
        <dbReference type="Proteomes" id="UP000886998"/>
    </source>
</evidence>